<evidence type="ECO:0000313" key="3">
    <source>
        <dbReference type="Proteomes" id="UP000077266"/>
    </source>
</evidence>
<evidence type="ECO:0000256" key="1">
    <source>
        <dbReference type="SAM" id="SignalP"/>
    </source>
</evidence>
<evidence type="ECO:0008006" key="4">
    <source>
        <dbReference type="Google" id="ProtNLM"/>
    </source>
</evidence>
<reference evidence="2 3" key="1">
    <citation type="journal article" date="2016" name="Mol. Biol. Evol.">
        <title>Comparative Genomics of Early-Diverging Mushroom-Forming Fungi Provides Insights into the Origins of Lignocellulose Decay Capabilities.</title>
        <authorList>
            <person name="Nagy L.G."/>
            <person name="Riley R."/>
            <person name="Tritt A."/>
            <person name="Adam C."/>
            <person name="Daum C."/>
            <person name="Floudas D."/>
            <person name="Sun H."/>
            <person name="Yadav J.S."/>
            <person name="Pangilinan J."/>
            <person name="Larsson K.H."/>
            <person name="Matsuura K."/>
            <person name="Barry K."/>
            <person name="Labutti K."/>
            <person name="Kuo R."/>
            <person name="Ohm R.A."/>
            <person name="Bhattacharya S.S."/>
            <person name="Shirouzu T."/>
            <person name="Yoshinaga Y."/>
            <person name="Martin F.M."/>
            <person name="Grigoriev I.V."/>
            <person name="Hibbett D.S."/>
        </authorList>
    </citation>
    <scope>NUCLEOTIDE SEQUENCE [LARGE SCALE GENOMIC DNA]</scope>
    <source>
        <strain evidence="2 3">HHB12029</strain>
    </source>
</reference>
<name>A0A165CT20_EXIGL</name>
<keyword evidence="3" id="KW-1185">Reference proteome</keyword>
<proteinExistence type="predicted"/>
<dbReference type="Proteomes" id="UP000077266">
    <property type="component" value="Unassembled WGS sequence"/>
</dbReference>
<feature type="chain" id="PRO_5007856147" description="Ricin B lectin domain-containing protein" evidence="1">
    <location>
        <begin position="21"/>
        <end position="137"/>
    </location>
</feature>
<accession>A0A165CT20</accession>
<organism evidence="2 3">
    <name type="scientific">Exidia glandulosa HHB12029</name>
    <dbReference type="NCBI Taxonomy" id="1314781"/>
    <lineage>
        <taxon>Eukaryota</taxon>
        <taxon>Fungi</taxon>
        <taxon>Dikarya</taxon>
        <taxon>Basidiomycota</taxon>
        <taxon>Agaricomycotina</taxon>
        <taxon>Agaricomycetes</taxon>
        <taxon>Auriculariales</taxon>
        <taxon>Exidiaceae</taxon>
        <taxon>Exidia</taxon>
    </lineage>
</organism>
<sequence>MVHSIVFVFILAFALDAAAAAIIPGAQYFIHNLANNGSLAVNVGFASLLEANPENVATQWIAHRDVELGSYRLFSAALDKEVTLDNVSRVSWLKRLGWQIKTPNEDSVWTLTGHAQSICQWRIRVLFPVAGSWGVYS</sequence>
<dbReference type="AlphaFoldDB" id="A0A165CT20"/>
<gene>
    <name evidence="2" type="ORF">EXIGLDRAFT_701978</name>
</gene>
<dbReference type="InParanoid" id="A0A165CT20"/>
<dbReference type="EMBL" id="KV426291">
    <property type="protein sequence ID" value="KZV83060.1"/>
    <property type="molecule type" value="Genomic_DNA"/>
</dbReference>
<evidence type="ECO:0000313" key="2">
    <source>
        <dbReference type="EMBL" id="KZV83060.1"/>
    </source>
</evidence>
<feature type="signal peptide" evidence="1">
    <location>
        <begin position="1"/>
        <end position="20"/>
    </location>
</feature>
<protein>
    <recommendedName>
        <fullName evidence="4">Ricin B lectin domain-containing protein</fullName>
    </recommendedName>
</protein>
<keyword evidence="1" id="KW-0732">Signal</keyword>